<feature type="chain" id="PRO_5026855734" evidence="3">
    <location>
        <begin position="22"/>
        <end position="431"/>
    </location>
</feature>
<dbReference type="AlphaFoldDB" id="A0A6P2D643"/>
<organism evidence="4 5">
    <name type="scientific">Gemmata massiliana</name>
    <dbReference type="NCBI Taxonomy" id="1210884"/>
    <lineage>
        <taxon>Bacteria</taxon>
        <taxon>Pseudomonadati</taxon>
        <taxon>Planctomycetota</taxon>
        <taxon>Planctomycetia</taxon>
        <taxon>Gemmatales</taxon>
        <taxon>Gemmataceae</taxon>
        <taxon>Gemmata</taxon>
    </lineage>
</organism>
<feature type="transmembrane region" description="Helical" evidence="2">
    <location>
        <begin position="341"/>
        <end position="364"/>
    </location>
</feature>
<feature type="signal peptide" evidence="3">
    <location>
        <begin position="1"/>
        <end position="21"/>
    </location>
</feature>
<evidence type="ECO:0000313" key="4">
    <source>
        <dbReference type="EMBL" id="VTR96463.1"/>
    </source>
</evidence>
<name>A0A6P2D643_9BACT</name>
<gene>
    <name evidence="4" type="ORF">SOIL9_12510</name>
</gene>
<keyword evidence="2" id="KW-1133">Transmembrane helix</keyword>
<evidence type="ECO:0000313" key="5">
    <source>
        <dbReference type="Proteomes" id="UP000464178"/>
    </source>
</evidence>
<reference evidence="4 5" key="1">
    <citation type="submission" date="2019-05" db="EMBL/GenBank/DDBJ databases">
        <authorList>
            <consortium name="Science for Life Laboratories"/>
        </authorList>
    </citation>
    <scope>NUCLEOTIDE SEQUENCE [LARGE SCALE GENOMIC DNA]</scope>
    <source>
        <strain evidence="4">Soil9</strain>
    </source>
</reference>
<feature type="transmembrane region" description="Helical" evidence="2">
    <location>
        <begin position="316"/>
        <end position="335"/>
    </location>
</feature>
<feature type="transmembrane region" description="Helical" evidence="2">
    <location>
        <begin position="376"/>
        <end position="397"/>
    </location>
</feature>
<dbReference type="Proteomes" id="UP000464178">
    <property type="component" value="Chromosome"/>
</dbReference>
<keyword evidence="2" id="KW-0812">Transmembrane</keyword>
<accession>A0A6P2D643</accession>
<feature type="transmembrane region" description="Helical" evidence="2">
    <location>
        <begin position="169"/>
        <end position="187"/>
    </location>
</feature>
<keyword evidence="2" id="KW-0472">Membrane</keyword>
<sequence length="431" mass="46539">MKAIWALAVLGVTFCPSAVKADMSVPGFKSRKLHVVVDNLGDFPDHDFFLIPNWDPKSKNPWPSDPPQRLVPGEPFKPGYWVRMIHDWVLVALPRTQVERSGSVTWEMLVPGAPGVQRSNQLELSEPDIAIVLSPSDFEIRHFHLTLTNTDFIVTPGAVRQGSDGISSWVPGLMAALGVFGAGLFIVRRKRRRRSPQNEDTKRRTLPGVGGPVRVGDRGTTESALYLTGAVRVGGARRAARSDRGPVEMATEVVVVGDDPIGLIVRPLEPGREGERLPNHGQIVYATQQEREDAVEKSDQIASQQDWAARRRGGSLMSAAFGAIAAGLTLCAVRTQPNGVLTASALTIGALWGFSLYRLVYWVVGVFGTAYRNLATISTNLGLVGTAAGFTLGTWVFDVWDGVILGTFLTFVLASAVPAIVIRSSGGTPDV</sequence>
<dbReference type="EMBL" id="LR593886">
    <property type="protein sequence ID" value="VTR96463.1"/>
    <property type="molecule type" value="Genomic_DNA"/>
</dbReference>
<feature type="region of interest" description="Disordered" evidence="1">
    <location>
        <begin position="191"/>
        <end position="217"/>
    </location>
</feature>
<protein>
    <submittedName>
        <fullName evidence="4">Uncharacterized protein</fullName>
    </submittedName>
</protein>
<keyword evidence="3" id="KW-0732">Signal</keyword>
<dbReference type="KEGG" id="gms:SOIL9_12510"/>
<keyword evidence="5" id="KW-1185">Reference proteome</keyword>
<evidence type="ECO:0000256" key="2">
    <source>
        <dbReference type="SAM" id="Phobius"/>
    </source>
</evidence>
<feature type="transmembrane region" description="Helical" evidence="2">
    <location>
        <begin position="403"/>
        <end position="422"/>
    </location>
</feature>
<evidence type="ECO:0000256" key="1">
    <source>
        <dbReference type="SAM" id="MobiDB-lite"/>
    </source>
</evidence>
<evidence type="ECO:0000256" key="3">
    <source>
        <dbReference type="SAM" id="SignalP"/>
    </source>
</evidence>
<proteinExistence type="predicted"/>